<protein>
    <submittedName>
        <fullName evidence="5">Sugar ABC transporter substrate-binding protein</fullName>
    </submittedName>
</protein>
<proteinExistence type="inferred from homology"/>
<name>A0A5C0ZW13_9GAMM</name>
<sequence length="478" mass="52304">MSYQFGRRDFLKGLGGMAGLSLMGAGAWRTALASQMGSSEAWQQASGTTLQFISENTPPTSAIAANLEPFKKLTGINVNITEMQLGALVQKVALDFGSGRSAYDIIYADPYQVVAPYHQGLVDLNRFIGDDSLPSIPKGVDDFIPTQLAAAGRFGNREELYTLPYDCPTMIWIYRKDLFDKYHDQMQQDLGFAPTPSADTTWEQYYQIAKWFNGDTASEVKYGTGHQAQQYDSLMCDFSNVLFAYGGDYFANGQQVGLIGTDDPGPCQLENDASMAAAEFYRKLLKIAHPGSTSWDWTGVANAFQNGEFAMMPEWHEFAGSLESSDLKGKVGYAPLPKGPARSANLWGGTGIGINANASEDVQKAAWLFLVWATSPQTQLAGLKSDVGGGTPTRQSVYDMPEVKKASHPPTDMPNMLTADTMLTAWQDDHIGLRPKIPQWNEVDTVIFTQLSKMLAGQQDAAQTMKLAKQRIDRIVGA</sequence>
<dbReference type="KEGG" id="kuy:FY550_02185"/>
<dbReference type="InterPro" id="IPR006311">
    <property type="entry name" value="TAT_signal"/>
</dbReference>
<organism evidence="5 6">
    <name type="scientific">Kushneria phosphatilytica</name>
    <dbReference type="NCBI Taxonomy" id="657387"/>
    <lineage>
        <taxon>Bacteria</taxon>
        <taxon>Pseudomonadati</taxon>
        <taxon>Pseudomonadota</taxon>
        <taxon>Gammaproteobacteria</taxon>
        <taxon>Oceanospirillales</taxon>
        <taxon>Halomonadaceae</taxon>
        <taxon>Kushneria</taxon>
    </lineage>
</organism>
<evidence type="ECO:0000256" key="4">
    <source>
        <dbReference type="ARBA" id="ARBA00022729"/>
    </source>
</evidence>
<dbReference type="PANTHER" id="PTHR43649">
    <property type="entry name" value="ARABINOSE-BINDING PROTEIN-RELATED"/>
    <property type="match status" value="1"/>
</dbReference>
<keyword evidence="6" id="KW-1185">Reference proteome</keyword>
<comment type="similarity">
    <text evidence="2">Belongs to the bacterial solute-binding protein 1 family.</text>
</comment>
<dbReference type="SUPFAM" id="SSF53850">
    <property type="entry name" value="Periplasmic binding protein-like II"/>
    <property type="match status" value="1"/>
</dbReference>
<dbReference type="GO" id="GO:0042597">
    <property type="term" value="C:periplasmic space"/>
    <property type="evidence" value="ECO:0007669"/>
    <property type="project" value="UniProtKB-SubCell"/>
</dbReference>
<comment type="subcellular location">
    <subcellularLocation>
        <location evidence="1">Periplasm</location>
    </subcellularLocation>
</comment>
<dbReference type="EMBL" id="CP043420">
    <property type="protein sequence ID" value="QEL10054.1"/>
    <property type="molecule type" value="Genomic_DNA"/>
</dbReference>
<dbReference type="Gene3D" id="3.40.190.10">
    <property type="entry name" value="Periplasmic binding protein-like II"/>
    <property type="match status" value="2"/>
</dbReference>
<gene>
    <name evidence="5" type="ORF">FY550_02185</name>
</gene>
<dbReference type="Pfam" id="PF01547">
    <property type="entry name" value="SBP_bac_1"/>
    <property type="match status" value="1"/>
</dbReference>
<evidence type="ECO:0000256" key="3">
    <source>
        <dbReference type="ARBA" id="ARBA00022448"/>
    </source>
</evidence>
<dbReference type="PANTHER" id="PTHR43649:SF34">
    <property type="entry name" value="ABC TRANSPORTER PERIPLASMIC-BINDING PROTEIN YCJN-RELATED"/>
    <property type="match status" value="1"/>
</dbReference>
<dbReference type="InterPro" id="IPR050490">
    <property type="entry name" value="Bact_solute-bd_prot1"/>
</dbReference>
<evidence type="ECO:0000313" key="5">
    <source>
        <dbReference type="EMBL" id="QEL10054.1"/>
    </source>
</evidence>
<dbReference type="CDD" id="cd13585">
    <property type="entry name" value="PBP2_TMBP_like"/>
    <property type="match status" value="1"/>
</dbReference>
<dbReference type="PROSITE" id="PS51318">
    <property type="entry name" value="TAT"/>
    <property type="match status" value="1"/>
</dbReference>
<accession>A0A5C0ZW13</accession>
<evidence type="ECO:0000313" key="6">
    <source>
        <dbReference type="Proteomes" id="UP000322553"/>
    </source>
</evidence>
<keyword evidence="4" id="KW-0732">Signal</keyword>
<dbReference type="AlphaFoldDB" id="A0A5C0ZW13"/>
<keyword evidence="3" id="KW-0813">Transport</keyword>
<reference evidence="5 6" key="1">
    <citation type="submission" date="2019-08" db="EMBL/GenBank/DDBJ databases">
        <title>Complete genome sequence of Kushneria sp. YCWA18, a halophilic phosphate-solubilizing bacterium isolated from Daqiao saltern in China.</title>
        <authorList>
            <person name="Du G.-X."/>
            <person name="Qu L.-Y."/>
        </authorList>
    </citation>
    <scope>NUCLEOTIDE SEQUENCE [LARGE SCALE GENOMIC DNA]</scope>
    <source>
        <strain evidence="5 6">YCWA18</strain>
    </source>
</reference>
<evidence type="ECO:0000256" key="2">
    <source>
        <dbReference type="ARBA" id="ARBA00008520"/>
    </source>
</evidence>
<dbReference type="InterPro" id="IPR006059">
    <property type="entry name" value="SBP"/>
</dbReference>
<dbReference type="Proteomes" id="UP000322553">
    <property type="component" value="Chromosome"/>
</dbReference>
<evidence type="ECO:0000256" key="1">
    <source>
        <dbReference type="ARBA" id="ARBA00004418"/>
    </source>
</evidence>
<dbReference type="RefSeq" id="WP_149054326.1">
    <property type="nucleotide sequence ID" value="NZ_CP043420.1"/>
</dbReference>